<keyword evidence="3" id="KW-0479">Metal-binding</keyword>
<keyword evidence="1" id="KW-0698">rRNA processing</keyword>
<dbReference type="PANTHER" id="PTHR12341:SF41">
    <property type="entry name" value="5'-3' EXORIBONUCLEASE 2"/>
    <property type="match status" value="1"/>
</dbReference>
<dbReference type="InterPro" id="IPR001878">
    <property type="entry name" value="Znf_CCHC"/>
</dbReference>
<name>A0ABD3CBS9_9LAMI</name>
<keyword evidence="2" id="KW-0175">Coiled coil</keyword>
<keyword evidence="3" id="KW-0862">Zinc</keyword>
<evidence type="ECO:0000313" key="6">
    <source>
        <dbReference type="EMBL" id="KAL3627305.1"/>
    </source>
</evidence>
<protein>
    <submittedName>
        <fullName evidence="6">5'-3' exoribonuclease 3</fullName>
    </submittedName>
</protein>
<evidence type="ECO:0000256" key="4">
    <source>
        <dbReference type="SAM" id="MobiDB-lite"/>
    </source>
</evidence>
<dbReference type="SUPFAM" id="SSF57756">
    <property type="entry name" value="Retrovirus zinc finger-like domains"/>
    <property type="match status" value="1"/>
</dbReference>
<evidence type="ECO:0000256" key="3">
    <source>
        <dbReference type="PROSITE-ProRule" id="PRU00047"/>
    </source>
</evidence>
<sequence>MSGKGAKGLLTGKTPASKDKDKDKKKPTSRSSRAGLQVVRRRRFLNNSVSGRVTPESVVYNFGTILLDLIISGKHIPPRRSGQGVSEHPKMRQMRCASCHDPNTRHCLYGLDADLIMLGLATHEVHFSILIEVVFTPGQQDKCFICGQVGHLAAECEGKAKRKAGEFDEKGDADIVPKKPFQAD</sequence>
<feature type="compositionally biased region" description="Basic and acidic residues" evidence="4">
    <location>
        <begin position="163"/>
        <end position="177"/>
    </location>
</feature>
<dbReference type="PANTHER" id="PTHR12341">
    <property type="entry name" value="5'-&gt;3' EXORIBONUCLEASE"/>
    <property type="match status" value="1"/>
</dbReference>
<comment type="caution">
    <text evidence="6">The sequence shown here is derived from an EMBL/GenBank/DDBJ whole genome shotgun (WGS) entry which is preliminary data.</text>
</comment>
<dbReference type="InterPro" id="IPR036875">
    <property type="entry name" value="Znf_CCHC_sf"/>
</dbReference>
<dbReference type="SMART" id="SM00343">
    <property type="entry name" value="ZnF_C2HC"/>
    <property type="match status" value="1"/>
</dbReference>
<evidence type="ECO:0000256" key="2">
    <source>
        <dbReference type="ARBA" id="ARBA00023054"/>
    </source>
</evidence>
<feature type="compositionally biased region" description="Low complexity" evidence="4">
    <location>
        <begin position="1"/>
        <end position="14"/>
    </location>
</feature>
<dbReference type="InterPro" id="IPR027073">
    <property type="entry name" value="5_3_exoribonuclease"/>
</dbReference>
<feature type="region of interest" description="Disordered" evidence="4">
    <location>
        <begin position="1"/>
        <end position="37"/>
    </location>
</feature>
<dbReference type="GO" id="GO:0008270">
    <property type="term" value="F:zinc ion binding"/>
    <property type="evidence" value="ECO:0007669"/>
    <property type="project" value="UniProtKB-KW"/>
</dbReference>
<feature type="region of interest" description="Disordered" evidence="4">
    <location>
        <begin position="163"/>
        <end position="184"/>
    </location>
</feature>
<dbReference type="Proteomes" id="UP001632038">
    <property type="component" value="Unassembled WGS sequence"/>
</dbReference>
<evidence type="ECO:0000313" key="7">
    <source>
        <dbReference type="Proteomes" id="UP001632038"/>
    </source>
</evidence>
<gene>
    <name evidence="6" type="primary">XRN3_4</name>
    <name evidence="6" type="ORF">CASFOL_028668</name>
</gene>
<evidence type="ECO:0000256" key="1">
    <source>
        <dbReference type="ARBA" id="ARBA00022552"/>
    </source>
</evidence>
<feature type="domain" description="CCHC-type" evidence="5">
    <location>
        <begin position="142"/>
        <end position="156"/>
    </location>
</feature>
<evidence type="ECO:0000259" key="5">
    <source>
        <dbReference type="PROSITE" id="PS50158"/>
    </source>
</evidence>
<keyword evidence="7" id="KW-1185">Reference proteome</keyword>
<proteinExistence type="predicted"/>
<organism evidence="6 7">
    <name type="scientific">Castilleja foliolosa</name>
    <dbReference type="NCBI Taxonomy" id="1961234"/>
    <lineage>
        <taxon>Eukaryota</taxon>
        <taxon>Viridiplantae</taxon>
        <taxon>Streptophyta</taxon>
        <taxon>Embryophyta</taxon>
        <taxon>Tracheophyta</taxon>
        <taxon>Spermatophyta</taxon>
        <taxon>Magnoliopsida</taxon>
        <taxon>eudicotyledons</taxon>
        <taxon>Gunneridae</taxon>
        <taxon>Pentapetalae</taxon>
        <taxon>asterids</taxon>
        <taxon>lamiids</taxon>
        <taxon>Lamiales</taxon>
        <taxon>Orobanchaceae</taxon>
        <taxon>Pedicularideae</taxon>
        <taxon>Castillejinae</taxon>
        <taxon>Castilleja</taxon>
    </lineage>
</organism>
<dbReference type="Pfam" id="PF00098">
    <property type="entry name" value="zf-CCHC"/>
    <property type="match status" value="1"/>
</dbReference>
<accession>A0ABD3CBS9</accession>
<dbReference type="AlphaFoldDB" id="A0ABD3CBS9"/>
<dbReference type="Gene3D" id="3.40.50.12390">
    <property type="match status" value="1"/>
</dbReference>
<dbReference type="PROSITE" id="PS50158">
    <property type="entry name" value="ZF_CCHC"/>
    <property type="match status" value="1"/>
</dbReference>
<dbReference type="Pfam" id="PF03159">
    <property type="entry name" value="XRN_N"/>
    <property type="match status" value="1"/>
</dbReference>
<dbReference type="GO" id="GO:0006364">
    <property type="term" value="P:rRNA processing"/>
    <property type="evidence" value="ECO:0007669"/>
    <property type="project" value="UniProtKB-KW"/>
</dbReference>
<feature type="compositionally biased region" description="Basic and acidic residues" evidence="4">
    <location>
        <begin position="16"/>
        <end position="26"/>
    </location>
</feature>
<dbReference type="InterPro" id="IPR004859">
    <property type="entry name" value="Xrn1_N"/>
</dbReference>
<dbReference type="EMBL" id="JAVIJP010000039">
    <property type="protein sequence ID" value="KAL3627305.1"/>
    <property type="molecule type" value="Genomic_DNA"/>
</dbReference>
<reference evidence="7" key="1">
    <citation type="journal article" date="2024" name="IScience">
        <title>Strigolactones Initiate the Formation of Haustorium-like Structures in Castilleja.</title>
        <authorList>
            <person name="Buerger M."/>
            <person name="Peterson D."/>
            <person name="Chory J."/>
        </authorList>
    </citation>
    <scope>NUCLEOTIDE SEQUENCE [LARGE SCALE GENOMIC DNA]</scope>
</reference>
<keyword evidence="3" id="KW-0863">Zinc-finger</keyword>